<protein>
    <submittedName>
        <fullName evidence="13">Heat stress transcription factor A-2-like</fullName>
    </submittedName>
</protein>
<dbReference type="InterPro" id="IPR036390">
    <property type="entry name" value="WH_DNA-bd_sf"/>
</dbReference>
<evidence type="ECO:0000256" key="4">
    <source>
        <dbReference type="ARBA" id="ARBA00023015"/>
    </source>
</evidence>
<dbReference type="GO" id="GO:0005634">
    <property type="term" value="C:nucleus"/>
    <property type="evidence" value="ECO:0007669"/>
    <property type="project" value="UniProtKB-SubCell"/>
</dbReference>
<dbReference type="FunFam" id="1.10.10.10:FF:000037">
    <property type="entry name" value="Heat stress transcription factor B-4"/>
    <property type="match status" value="1"/>
</dbReference>
<evidence type="ECO:0000313" key="13">
    <source>
        <dbReference type="EMBL" id="CAA3005881.1"/>
    </source>
</evidence>
<evidence type="ECO:0000256" key="6">
    <source>
        <dbReference type="ARBA" id="ARBA00023125"/>
    </source>
</evidence>
<keyword evidence="3" id="KW-0597">Phosphoprotein</keyword>
<feature type="coiled-coil region" evidence="10">
    <location>
        <begin position="164"/>
        <end position="205"/>
    </location>
</feature>
<dbReference type="GO" id="GO:0003700">
    <property type="term" value="F:DNA-binding transcription factor activity"/>
    <property type="evidence" value="ECO:0007669"/>
    <property type="project" value="InterPro"/>
</dbReference>
<evidence type="ECO:0000259" key="12">
    <source>
        <dbReference type="SMART" id="SM00415"/>
    </source>
</evidence>
<dbReference type="Pfam" id="PF00447">
    <property type="entry name" value="HSF_DNA-bind"/>
    <property type="match status" value="1"/>
</dbReference>
<dbReference type="AlphaFoldDB" id="A0A8S0TKB5"/>
<keyword evidence="14" id="KW-1185">Reference proteome</keyword>
<feature type="domain" description="HSF-type DNA-binding" evidence="12">
    <location>
        <begin position="41"/>
        <end position="135"/>
    </location>
</feature>
<dbReference type="EMBL" id="CACTIH010007253">
    <property type="protein sequence ID" value="CAA3005881.1"/>
    <property type="molecule type" value="Genomic_DNA"/>
</dbReference>
<evidence type="ECO:0000256" key="3">
    <source>
        <dbReference type="ARBA" id="ARBA00022553"/>
    </source>
</evidence>
<evidence type="ECO:0000256" key="10">
    <source>
        <dbReference type="SAM" id="Coils"/>
    </source>
</evidence>
<comment type="similarity">
    <text evidence="9">Belongs to the HSF family.</text>
</comment>
<evidence type="ECO:0000313" key="14">
    <source>
        <dbReference type="Proteomes" id="UP000594638"/>
    </source>
</evidence>
<dbReference type="Proteomes" id="UP000594638">
    <property type="component" value="Unassembled WGS sequence"/>
</dbReference>
<evidence type="ECO:0000256" key="2">
    <source>
        <dbReference type="ARBA" id="ARBA00011233"/>
    </source>
</evidence>
<keyword evidence="6" id="KW-0238">DNA-binding</keyword>
<dbReference type="GO" id="GO:0006357">
    <property type="term" value="P:regulation of transcription by RNA polymerase II"/>
    <property type="evidence" value="ECO:0007669"/>
    <property type="project" value="TreeGrafter"/>
</dbReference>
<dbReference type="SMART" id="SM00415">
    <property type="entry name" value="HSF"/>
    <property type="match status" value="1"/>
</dbReference>
<dbReference type="GO" id="GO:0000978">
    <property type="term" value="F:RNA polymerase II cis-regulatory region sequence-specific DNA binding"/>
    <property type="evidence" value="ECO:0007669"/>
    <property type="project" value="TreeGrafter"/>
</dbReference>
<dbReference type="InterPro" id="IPR036388">
    <property type="entry name" value="WH-like_DNA-bd_sf"/>
</dbReference>
<evidence type="ECO:0000256" key="5">
    <source>
        <dbReference type="ARBA" id="ARBA00023016"/>
    </source>
</evidence>
<keyword evidence="10" id="KW-0175">Coiled coil</keyword>
<dbReference type="PANTHER" id="PTHR10015:SF456">
    <property type="entry name" value="E2F_DP FAMILY WINGED-HELIX DNA-BINDING DOMAIN-CONTAINING PROTEIN-RELATED"/>
    <property type="match status" value="1"/>
</dbReference>
<dbReference type="SUPFAM" id="SSF46785">
    <property type="entry name" value="Winged helix' DNA-binding domain"/>
    <property type="match status" value="1"/>
</dbReference>
<dbReference type="PANTHER" id="PTHR10015">
    <property type="entry name" value="HEAT SHOCK TRANSCRIPTION FACTOR"/>
    <property type="match status" value="1"/>
</dbReference>
<accession>A0A8S0TKB5</accession>
<dbReference type="PRINTS" id="PR00056">
    <property type="entry name" value="HSFDOMAIN"/>
</dbReference>
<dbReference type="OrthoDB" id="60033at2759"/>
<proteinExistence type="inferred from homology"/>
<evidence type="ECO:0000256" key="7">
    <source>
        <dbReference type="ARBA" id="ARBA00023163"/>
    </source>
</evidence>
<keyword evidence="4" id="KW-0805">Transcription regulation</keyword>
<dbReference type="InterPro" id="IPR000232">
    <property type="entry name" value="HSF_DNA-bd"/>
</dbReference>
<keyword evidence="5" id="KW-0346">Stress response</keyword>
<evidence type="ECO:0000256" key="11">
    <source>
        <dbReference type="SAM" id="MobiDB-lite"/>
    </source>
</evidence>
<dbReference type="Gene3D" id="1.10.10.10">
    <property type="entry name" value="Winged helix-like DNA-binding domain superfamily/Winged helix DNA-binding domain"/>
    <property type="match status" value="1"/>
</dbReference>
<comment type="subunit">
    <text evidence="2">Homotrimer.</text>
</comment>
<evidence type="ECO:0000256" key="1">
    <source>
        <dbReference type="ARBA" id="ARBA00004123"/>
    </source>
</evidence>
<comment type="caution">
    <text evidence="13">The sequence shown here is derived from an EMBL/GenBank/DDBJ whole genome shotgun (WGS) entry which is preliminary data.</text>
</comment>
<keyword evidence="8" id="KW-0539">Nucleus</keyword>
<evidence type="ECO:0000256" key="8">
    <source>
        <dbReference type="ARBA" id="ARBA00023242"/>
    </source>
</evidence>
<comment type="subcellular location">
    <subcellularLocation>
        <location evidence="1">Nucleus</location>
    </subcellularLocation>
</comment>
<dbReference type="Gramene" id="OE9A121036T1">
    <property type="protein sequence ID" value="OE9A121036C1"/>
    <property type="gene ID" value="OE9A121036"/>
</dbReference>
<sequence length="334" mass="38196">MDLGGVGIEEEAGASGGGVWPSPRWNSQKLKSGKGVREFGVPPPFLTRIFSMVNDPNTNSIISWSSSGTSFIVWDHLQFSAELLPQNFKHSNFSSFIYQLNNYGFRKIGVEHQWEYENQYFQAGKEHLLIKIKRRNQKHETLNKQKRTRKPCLALNEHETELVLGNLRDSINGLKLEIQQLEEKQENMETQIVTFKEHIENAQSKSKKLLMLLAKAFDEIFVRKERDLSNNETRKKPRMAAATENTDALSVSTAGDAGPPMQDHKVDLTSEANVKESGDYKFWKELLEDDDTGENDAREEMVNIKQQAKIALELENLITKLPEHETKEEVSHKL</sequence>
<evidence type="ECO:0000256" key="9">
    <source>
        <dbReference type="RuleBase" id="RU004020"/>
    </source>
</evidence>
<gene>
    <name evidence="13" type="ORF">OLEA9_A121036</name>
</gene>
<name>A0A8S0TKB5_OLEEU</name>
<keyword evidence="7" id="KW-0804">Transcription</keyword>
<organism evidence="13 14">
    <name type="scientific">Olea europaea subsp. europaea</name>
    <dbReference type="NCBI Taxonomy" id="158383"/>
    <lineage>
        <taxon>Eukaryota</taxon>
        <taxon>Viridiplantae</taxon>
        <taxon>Streptophyta</taxon>
        <taxon>Embryophyta</taxon>
        <taxon>Tracheophyta</taxon>
        <taxon>Spermatophyta</taxon>
        <taxon>Magnoliopsida</taxon>
        <taxon>eudicotyledons</taxon>
        <taxon>Gunneridae</taxon>
        <taxon>Pentapetalae</taxon>
        <taxon>asterids</taxon>
        <taxon>lamiids</taxon>
        <taxon>Lamiales</taxon>
        <taxon>Oleaceae</taxon>
        <taxon>Oleeae</taxon>
        <taxon>Olea</taxon>
    </lineage>
</organism>
<feature type="region of interest" description="Disordered" evidence="11">
    <location>
        <begin position="12"/>
        <end position="31"/>
    </location>
</feature>
<reference evidence="13 14" key="1">
    <citation type="submission" date="2019-12" db="EMBL/GenBank/DDBJ databases">
        <authorList>
            <person name="Alioto T."/>
            <person name="Alioto T."/>
            <person name="Gomez Garrido J."/>
        </authorList>
    </citation>
    <scope>NUCLEOTIDE SEQUENCE [LARGE SCALE GENOMIC DNA]</scope>
</reference>
<dbReference type="GO" id="GO:0034605">
    <property type="term" value="P:cellular response to heat"/>
    <property type="evidence" value="ECO:0007669"/>
    <property type="project" value="TreeGrafter"/>
</dbReference>